<feature type="coiled-coil region" evidence="1">
    <location>
        <begin position="297"/>
        <end position="331"/>
    </location>
</feature>
<dbReference type="InterPro" id="IPR022742">
    <property type="entry name" value="Hydrolase_4"/>
</dbReference>
<dbReference type="Pfam" id="PF12146">
    <property type="entry name" value="Hydrolase_4"/>
    <property type="match status" value="1"/>
</dbReference>
<dbReference type="Proteomes" id="UP000688137">
    <property type="component" value="Unassembled WGS sequence"/>
</dbReference>
<dbReference type="AlphaFoldDB" id="A0A8S1LSR8"/>
<evidence type="ECO:0000256" key="1">
    <source>
        <dbReference type="SAM" id="Coils"/>
    </source>
</evidence>
<evidence type="ECO:0000313" key="4">
    <source>
        <dbReference type="Proteomes" id="UP000688137"/>
    </source>
</evidence>
<proteinExistence type="predicted"/>
<dbReference type="PANTHER" id="PTHR43358">
    <property type="entry name" value="ALPHA/BETA-HYDROLASE"/>
    <property type="match status" value="1"/>
</dbReference>
<accession>A0A8S1LSR8</accession>
<reference evidence="3" key="1">
    <citation type="submission" date="2021-01" db="EMBL/GenBank/DDBJ databases">
        <authorList>
            <consortium name="Genoscope - CEA"/>
            <person name="William W."/>
        </authorList>
    </citation>
    <scope>NUCLEOTIDE SEQUENCE</scope>
</reference>
<protein>
    <recommendedName>
        <fullName evidence="2">Serine aminopeptidase S33 domain-containing protein</fullName>
    </recommendedName>
</protein>
<keyword evidence="4" id="KW-1185">Reference proteome</keyword>
<organism evidence="3 4">
    <name type="scientific">Paramecium primaurelia</name>
    <dbReference type="NCBI Taxonomy" id="5886"/>
    <lineage>
        <taxon>Eukaryota</taxon>
        <taxon>Sar</taxon>
        <taxon>Alveolata</taxon>
        <taxon>Ciliophora</taxon>
        <taxon>Intramacronucleata</taxon>
        <taxon>Oligohymenophorea</taxon>
        <taxon>Peniculida</taxon>
        <taxon>Parameciidae</taxon>
        <taxon>Paramecium</taxon>
    </lineage>
</organism>
<dbReference type="InterPro" id="IPR052920">
    <property type="entry name" value="DNA-binding_regulatory"/>
</dbReference>
<keyword evidence="1" id="KW-0175">Coiled coil</keyword>
<sequence length="349" mass="41008">MSFISDYCKQIIRPPRRTYSIQQLGPKLRFIQSVPIIRQDFEFTSRQLKLQASYFIQESVHHRCLIYLHCNASCRLEGLQYVDRLLATGVNLCIFDFAGCGLSEGKYITMGTYESEDVKELMNYIECHFGKVDEFILWGRSMGAVTALMLSQDPRITTYIADSAFTQLRTVVEELGQQKFGCFSFMINGFMPFLRSKIINEAQFDIDQVSPLNYVNIQSNTKRFYFLAGKSDQLVHPRHSQILYEKCKSYKRLELCDGNHNTTRQVETLDKISKFINLLQLELPFNSDYSNKCSKYFQEAQQCLNSYRMQQQEQEEQLKEYVKQLERKSILKSYQQQQRDLSDLEQYLE</sequence>
<gene>
    <name evidence="3" type="ORF">PPRIM_AZ9-3.1.T0420237</name>
</gene>
<name>A0A8S1LSR8_PARPR</name>
<dbReference type="EMBL" id="CAJJDM010000041">
    <property type="protein sequence ID" value="CAD8068593.1"/>
    <property type="molecule type" value="Genomic_DNA"/>
</dbReference>
<comment type="caution">
    <text evidence="3">The sequence shown here is derived from an EMBL/GenBank/DDBJ whole genome shotgun (WGS) entry which is preliminary data.</text>
</comment>
<evidence type="ECO:0000259" key="2">
    <source>
        <dbReference type="Pfam" id="PF12146"/>
    </source>
</evidence>
<feature type="domain" description="Serine aminopeptidase S33" evidence="2">
    <location>
        <begin position="81"/>
        <end position="161"/>
    </location>
</feature>
<evidence type="ECO:0000313" key="3">
    <source>
        <dbReference type="EMBL" id="CAD8068593.1"/>
    </source>
</evidence>
<dbReference type="PANTHER" id="PTHR43358:SF4">
    <property type="entry name" value="ALPHA_BETA HYDROLASE FOLD-1 DOMAIN-CONTAINING PROTEIN"/>
    <property type="match status" value="1"/>
</dbReference>
<dbReference type="OMA" id="QVSPLNY"/>